<proteinExistence type="predicted"/>
<accession>A0A1I7GZA7</accession>
<sequence>MDPKPISNTINIISSKDLFTRINWLEQELNYRCSDAYSEELKTLQAFAKNVDAAASVSTYDKGSNLIRSSYFEDYRKVLEATNTEAARFAPVDFASVIYWLQL</sequence>
<evidence type="ECO:0000313" key="2">
    <source>
        <dbReference type="Proteomes" id="UP000182649"/>
    </source>
</evidence>
<organism evidence="1 2">
    <name type="scientific">Nitrosospira multiformis</name>
    <dbReference type="NCBI Taxonomy" id="1231"/>
    <lineage>
        <taxon>Bacteria</taxon>
        <taxon>Pseudomonadati</taxon>
        <taxon>Pseudomonadota</taxon>
        <taxon>Betaproteobacteria</taxon>
        <taxon>Nitrosomonadales</taxon>
        <taxon>Nitrosomonadaceae</taxon>
        <taxon>Nitrosospira</taxon>
    </lineage>
</organism>
<reference evidence="1 2" key="1">
    <citation type="submission" date="2016-10" db="EMBL/GenBank/DDBJ databases">
        <authorList>
            <person name="de Groot N.N."/>
        </authorList>
    </citation>
    <scope>NUCLEOTIDE SEQUENCE [LARGE SCALE GENOMIC DNA]</scope>
    <source>
        <strain evidence="1 2">Nl14</strain>
    </source>
</reference>
<name>A0A1I7GZA7_9PROT</name>
<evidence type="ECO:0000313" key="1">
    <source>
        <dbReference type="EMBL" id="SFU53788.1"/>
    </source>
</evidence>
<dbReference type="AlphaFoldDB" id="A0A1I7GZA7"/>
<dbReference type="OrthoDB" id="9157469at2"/>
<gene>
    <name evidence="1" type="ORF">SAMN05216417_106120</name>
</gene>
<dbReference type="EMBL" id="FPBZ01000006">
    <property type="protein sequence ID" value="SFU53788.1"/>
    <property type="molecule type" value="Genomic_DNA"/>
</dbReference>
<dbReference type="RefSeq" id="WP_074974511.1">
    <property type="nucleotide sequence ID" value="NZ_FPBZ01000006.1"/>
</dbReference>
<dbReference type="Proteomes" id="UP000182649">
    <property type="component" value="Unassembled WGS sequence"/>
</dbReference>
<protein>
    <submittedName>
        <fullName evidence="1">Uncharacterized protein</fullName>
    </submittedName>
</protein>